<protein>
    <submittedName>
        <fullName evidence="1">Uncharacterized protein</fullName>
    </submittedName>
</protein>
<dbReference type="Proteomes" id="UP000276133">
    <property type="component" value="Unassembled WGS sequence"/>
</dbReference>
<organism evidence="1 2">
    <name type="scientific">Brachionus plicatilis</name>
    <name type="common">Marine rotifer</name>
    <name type="synonym">Brachionus muelleri</name>
    <dbReference type="NCBI Taxonomy" id="10195"/>
    <lineage>
        <taxon>Eukaryota</taxon>
        <taxon>Metazoa</taxon>
        <taxon>Spiralia</taxon>
        <taxon>Gnathifera</taxon>
        <taxon>Rotifera</taxon>
        <taxon>Eurotatoria</taxon>
        <taxon>Monogononta</taxon>
        <taxon>Pseudotrocha</taxon>
        <taxon>Ploima</taxon>
        <taxon>Brachionidae</taxon>
        <taxon>Brachionus</taxon>
    </lineage>
</organism>
<keyword evidence="2" id="KW-1185">Reference proteome</keyword>
<proteinExistence type="predicted"/>
<comment type="caution">
    <text evidence="1">The sequence shown here is derived from an EMBL/GenBank/DDBJ whole genome shotgun (WGS) entry which is preliminary data.</text>
</comment>
<sequence length="113" mass="13265">MVHHEVSNQFKELTSSKVSIYAREKNLTNVSVVRLACLYLFLKNYGTGFDCIIIAKALVKCIWPYIISYTVCLENLEHYKKNGSGQNRFQDRVFIFFTEDFFKVVKLLTRLKK</sequence>
<evidence type="ECO:0000313" key="2">
    <source>
        <dbReference type="Proteomes" id="UP000276133"/>
    </source>
</evidence>
<accession>A0A3M7SHA0</accession>
<name>A0A3M7SHA0_BRAPC</name>
<evidence type="ECO:0000313" key="1">
    <source>
        <dbReference type="EMBL" id="RNA35163.1"/>
    </source>
</evidence>
<reference evidence="1 2" key="1">
    <citation type="journal article" date="2018" name="Sci. Rep.">
        <title>Genomic signatures of local adaptation to the degree of environmental predictability in rotifers.</title>
        <authorList>
            <person name="Franch-Gras L."/>
            <person name="Hahn C."/>
            <person name="Garcia-Roger E.M."/>
            <person name="Carmona M.J."/>
            <person name="Serra M."/>
            <person name="Gomez A."/>
        </authorList>
    </citation>
    <scope>NUCLEOTIDE SEQUENCE [LARGE SCALE GENOMIC DNA]</scope>
    <source>
        <strain evidence="1">HYR1</strain>
    </source>
</reference>
<dbReference type="AlphaFoldDB" id="A0A3M7SHA0"/>
<dbReference type="EMBL" id="REGN01001368">
    <property type="protein sequence ID" value="RNA35163.1"/>
    <property type="molecule type" value="Genomic_DNA"/>
</dbReference>
<gene>
    <name evidence="1" type="ORF">BpHYR1_018171</name>
</gene>